<protein>
    <recommendedName>
        <fullName evidence="5">Preprotein translocase</fullName>
    </recommendedName>
</protein>
<evidence type="ECO:0000256" key="1">
    <source>
        <dbReference type="SAM" id="Coils"/>
    </source>
</evidence>
<evidence type="ECO:0000256" key="2">
    <source>
        <dbReference type="SAM" id="MobiDB-lite"/>
    </source>
</evidence>
<feature type="coiled-coil region" evidence="1">
    <location>
        <begin position="11"/>
        <end position="38"/>
    </location>
</feature>
<gene>
    <name evidence="3" type="ORF">BK784_13290</name>
</gene>
<keyword evidence="1" id="KW-0175">Coiled coil</keyword>
<organism evidence="3 4">
    <name type="scientific">Bacillus thuringiensis subsp. medellin</name>
    <dbReference type="NCBI Taxonomy" id="79672"/>
    <lineage>
        <taxon>Bacteria</taxon>
        <taxon>Bacillati</taxon>
        <taxon>Bacillota</taxon>
        <taxon>Bacilli</taxon>
        <taxon>Bacillales</taxon>
        <taxon>Bacillaceae</taxon>
        <taxon>Bacillus</taxon>
        <taxon>Bacillus cereus group</taxon>
    </lineage>
</organism>
<dbReference type="EMBL" id="MOOV01000095">
    <property type="protein sequence ID" value="OUC01257.1"/>
    <property type="molecule type" value="Genomic_DNA"/>
</dbReference>
<evidence type="ECO:0008006" key="5">
    <source>
        <dbReference type="Google" id="ProtNLM"/>
    </source>
</evidence>
<feature type="compositionally biased region" description="Basic and acidic residues" evidence="2">
    <location>
        <begin position="54"/>
        <end position="71"/>
    </location>
</feature>
<comment type="caution">
    <text evidence="3">The sequence shown here is derived from an EMBL/GenBank/DDBJ whole genome shotgun (WGS) entry which is preliminary data.</text>
</comment>
<reference evidence="3 4" key="1">
    <citation type="submission" date="2016-10" db="EMBL/GenBank/DDBJ databases">
        <title>Comparative genomics of Bacillus thuringiensis reveals a path to pathogens against multiple invertebrate hosts.</title>
        <authorList>
            <person name="Zheng J."/>
            <person name="Gao Q."/>
            <person name="Liu H."/>
            <person name="Peng D."/>
            <person name="Ruan L."/>
            <person name="Sun M."/>
        </authorList>
    </citation>
    <scope>NUCLEOTIDE SEQUENCE [LARGE SCALE GENOMIC DNA]</scope>
    <source>
        <strain evidence="3">T30001</strain>
    </source>
</reference>
<evidence type="ECO:0000313" key="3">
    <source>
        <dbReference type="EMBL" id="OUC01257.1"/>
    </source>
</evidence>
<feature type="region of interest" description="Disordered" evidence="2">
    <location>
        <begin position="40"/>
        <end position="71"/>
    </location>
</feature>
<evidence type="ECO:0000313" key="4">
    <source>
        <dbReference type="Proteomes" id="UP000195160"/>
    </source>
</evidence>
<accession>A0A9X6N2Y8</accession>
<proteinExistence type="predicted"/>
<name>A0A9X6N2Y8_BACTV</name>
<dbReference type="Proteomes" id="UP000195160">
    <property type="component" value="Unassembled WGS sequence"/>
</dbReference>
<dbReference type="AlphaFoldDB" id="A0A9X6N2Y8"/>
<sequence>MNKGDAILRLLSEIKLELKEVKEQVEQMQIKLDTFEQQNQVKNKVEHKKQKTKINADKKDKRDWKYPAKMK</sequence>
<dbReference type="RefSeq" id="WP_088066606.1">
    <property type="nucleotide sequence ID" value="NZ_MOOV01000095.1"/>
</dbReference>